<evidence type="ECO:0000256" key="2">
    <source>
        <dbReference type="SAM" id="MobiDB-lite"/>
    </source>
</evidence>
<feature type="region of interest" description="Disordered" evidence="2">
    <location>
        <begin position="110"/>
        <end position="169"/>
    </location>
</feature>
<gene>
    <name evidence="3" type="ORF">CDEB00056_LOCUS16651</name>
</gene>
<dbReference type="EMBL" id="HBIO01021613">
    <property type="protein sequence ID" value="CAE0471798.1"/>
    <property type="molecule type" value="Transcribed_RNA"/>
</dbReference>
<dbReference type="AlphaFoldDB" id="A0A7S3VCG6"/>
<evidence type="ECO:0000313" key="3">
    <source>
        <dbReference type="EMBL" id="CAE0471798.1"/>
    </source>
</evidence>
<accession>A0A7S3VCG6</accession>
<evidence type="ECO:0000256" key="1">
    <source>
        <dbReference type="SAM" id="Coils"/>
    </source>
</evidence>
<feature type="compositionally biased region" description="Basic and acidic residues" evidence="2">
    <location>
        <begin position="110"/>
        <end position="120"/>
    </location>
</feature>
<keyword evidence="1" id="KW-0175">Coiled coil</keyword>
<sequence>MKKAVDLKEAEISNQQDQFAIERVKMKEIEALAIETSKQREILQDEQRSLQEMKKAVELKETEILSQQQLVQSERAKMEEMKAAVEDQTTETTKQKYILEQERVQVQEMKNTLESEEKDSSTQQESLNQEMKKMQEMKESVEEQLESERAKMEETKAAVEAQAAEAAKQHQLLEQERQQLQEFRSALEAEGRSGAQLEEMKKTVEQQLESERAKMEEIKVAVEAQASETSKQQEILQQERVKVQYMQGVLEAKEQDNSSQQELINQEIQKVQDMKEAVELQFQNERTKTEEIKAAVDAKAAETTKQQEVIEQERIKIQETKQFFEAKELETASQQERIGQEMQMVEEMKERLESEASNNAKQKEEIENEKAANKEALELERTQMQEMKVVMESKVMETLEKQEELERQRIEMEQMKVELKMKLKETSGQQEIIEQERVEIKRMKEDMGESTWNAVSKQKEQERVDSFYEEQNAEQKGEREMLAEVLVLQQERETERAELTSIAEDLRSRKKILQTKISMTDMRNDKGAFGMNSNTQAMRENERTQKEEREMQMIDDRIAQVLVIREEKVLQLSELKAVENDLLNQMKIIETKKAGEAVVEAMPADVEVKQEPTENKMEEAQLEKDIINTVETAPPSVEVTATEIEDTVHPILGSLISDLGYKRIHLASANQLSTIPVWEKQRTYRHDRAEAMANEKAETMNLGFPGVICVHEGMDGKLSILDGQHRLGMMQALQQKNGLKFDNTMFDRVLVEVYTHSIDQDSNGNTDTFEHAKEIFLEINKAEPIRLVDIPEADLEIISAAVSELKNRHPDMFSPKFSCSAPYVNEDMIINLIFESHILKKPMTSNKGFGKKSSSKHKSEKIDSGKKLADWLKEKNTALGKEYKQDREKRDLIGAKEWTIASEKGFYLGLENSWLYN</sequence>
<proteinExistence type="predicted"/>
<feature type="compositionally biased region" description="Basic and acidic residues" evidence="2">
    <location>
        <begin position="130"/>
        <end position="157"/>
    </location>
</feature>
<name>A0A7S3VCG6_9STRA</name>
<feature type="coiled-coil region" evidence="1">
    <location>
        <begin position="335"/>
        <end position="425"/>
    </location>
</feature>
<evidence type="ECO:0008006" key="4">
    <source>
        <dbReference type="Google" id="ProtNLM"/>
    </source>
</evidence>
<reference evidence="3" key="1">
    <citation type="submission" date="2021-01" db="EMBL/GenBank/DDBJ databases">
        <authorList>
            <person name="Corre E."/>
            <person name="Pelletier E."/>
            <person name="Niang G."/>
            <person name="Scheremetjew M."/>
            <person name="Finn R."/>
            <person name="Kale V."/>
            <person name="Holt S."/>
            <person name="Cochrane G."/>
            <person name="Meng A."/>
            <person name="Brown T."/>
            <person name="Cohen L."/>
        </authorList>
    </citation>
    <scope>NUCLEOTIDE SEQUENCE</scope>
    <source>
        <strain evidence="3">MM31A-1</strain>
    </source>
</reference>
<protein>
    <recommendedName>
        <fullName evidence="4">ParB/Sulfiredoxin domain-containing protein</fullName>
    </recommendedName>
</protein>
<organism evidence="3">
    <name type="scientific">Chaetoceros debilis</name>
    <dbReference type="NCBI Taxonomy" id="122233"/>
    <lineage>
        <taxon>Eukaryota</taxon>
        <taxon>Sar</taxon>
        <taxon>Stramenopiles</taxon>
        <taxon>Ochrophyta</taxon>
        <taxon>Bacillariophyta</taxon>
        <taxon>Coscinodiscophyceae</taxon>
        <taxon>Chaetocerotophycidae</taxon>
        <taxon>Chaetocerotales</taxon>
        <taxon>Chaetocerotaceae</taxon>
        <taxon>Chaetoceros</taxon>
    </lineage>
</organism>